<keyword evidence="8" id="KW-0472">Membrane</keyword>
<evidence type="ECO:0000256" key="2">
    <source>
        <dbReference type="ARBA" id="ARBA00022448"/>
    </source>
</evidence>
<dbReference type="Proteomes" id="UP000240505">
    <property type="component" value="Chromosome"/>
</dbReference>
<keyword evidence="3" id="KW-0963">Cytoplasm</keyword>
<proteinExistence type="predicted"/>
<keyword evidence="9" id="KW-0139">CF(1)</keyword>
<dbReference type="KEGG" id="masz:C9I28_00390"/>
<evidence type="ECO:0000256" key="3">
    <source>
        <dbReference type="ARBA" id="ARBA00022490"/>
    </source>
</evidence>
<evidence type="ECO:0000256" key="1">
    <source>
        <dbReference type="ARBA" id="ARBA00004496"/>
    </source>
</evidence>
<dbReference type="FunFam" id="3.40.50.12240:FF:000002">
    <property type="entry name" value="Flagellum-specific ATP synthase FliI"/>
    <property type="match status" value="1"/>
</dbReference>
<comment type="subcellular location">
    <subcellularLocation>
        <location evidence="1">Cytoplasm</location>
    </subcellularLocation>
</comment>
<dbReference type="InterPro" id="IPR027417">
    <property type="entry name" value="P-loop_NTPase"/>
</dbReference>
<dbReference type="PANTHER" id="PTHR15184">
    <property type="entry name" value="ATP SYNTHASE"/>
    <property type="match status" value="1"/>
</dbReference>
<dbReference type="Pfam" id="PF02874">
    <property type="entry name" value="ATP-synt_ab_N"/>
    <property type="match status" value="1"/>
</dbReference>
<keyword evidence="7" id="KW-1278">Translocase</keyword>
<dbReference type="EMBL" id="CP028324">
    <property type="protein sequence ID" value="AVR94336.1"/>
    <property type="molecule type" value="Genomic_DNA"/>
</dbReference>
<dbReference type="PROSITE" id="PS00152">
    <property type="entry name" value="ATPASE_ALPHA_BETA"/>
    <property type="match status" value="1"/>
</dbReference>
<dbReference type="SMART" id="SM00382">
    <property type="entry name" value="AAA"/>
    <property type="match status" value="1"/>
</dbReference>
<dbReference type="InterPro" id="IPR003593">
    <property type="entry name" value="AAA+_ATPase"/>
</dbReference>
<dbReference type="GO" id="GO:0046933">
    <property type="term" value="F:proton-transporting ATP synthase activity, rotational mechanism"/>
    <property type="evidence" value="ECO:0007669"/>
    <property type="project" value="TreeGrafter"/>
</dbReference>
<dbReference type="GO" id="GO:0005524">
    <property type="term" value="F:ATP binding"/>
    <property type="evidence" value="ECO:0007669"/>
    <property type="project" value="UniProtKB-KW"/>
</dbReference>
<protein>
    <submittedName>
        <fullName evidence="12">Flagellum-specific ATP synthase FliI</fullName>
    </submittedName>
</protein>
<evidence type="ECO:0000313" key="13">
    <source>
        <dbReference type="Proteomes" id="UP000240505"/>
    </source>
</evidence>
<dbReference type="AlphaFoldDB" id="A0A2R4C3Z3"/>
<reference evidence="12 13" key="1">
    <citation type="submission" date="2018-03" db="EMBL/GenBank/DDBJ databases">
        <title>Massilia armeniaca sp. nov., isolated from desert soil.</title>
        <authorList>
            <person name="Huang H."/>
            <person name="Ren M."/>
        </authorList>
    </citation>
    <scope>NUCLEOTIDE SEQUENCE [LARGE SCALE GENOMIC DNA]</scope>
    <source>
        <strain evidence="12 13">ZMN-3</strain>
    </source>
</reference>
<dbReference type="GO" id="GO:0030254">
    <property type="term" value="P:protein secretion by the type III secretion system"/>
    <property type="evidence" value="ECO:0007669"/>
    <property type="project" value="InterPro"/>
</dbReference>
<evidence type="ECO:0000256" key="5">
    <source>
        <dbReference type="ARBA" id="ARBA00022840"/>
    </source>
</evidence>
<evidence type="ECO:0000256" key="6">
    <source>
        <dbReference type="ARBA" id="ARBA00022927"/>
    </source>
</evidence>
<dbReference type="InterPro" id="IPR005714">
    <property type="entry name" value="ATPase_T3SS_FliI/YscN"/>
</dbReference>
<sequence>MVSGEVDAVLERLRARLPEWTAALPRQPGFSSRGKVSQVLGTLIEAQMPPVRIGELCQLFNPGQEAKPMLAEVVGFTERCAILSALSPLEGVSTGTVIEPLRRAHTIEAGDHLFGCVLDGFGRYMFRAPAAAGNVETWRDTVPVIRDAPPATDRPRIATPLATGVRAIDGMLTMGVGQRIGVFAGPGCGKTTLMAAIARGCEAEAIIFGLIGERGRELNEFLEHELDAELVKKTIIICATSDRTSMERSRAAFSATAIAEAFRARGKKVLLLVDSLTRFARAQREIGLAAGEPPARGGFTPSVYTMLPRLIERAGGTPEGSVTAMYTVLVDGESASDPIGDEAKSLLDGHILLTRKLAEQGHYPAIDVLASISRVMSNVTTREHRKAASHFRELMARYQEMELLIRLGEYKAGADPVADRAVQLRPQQLAFLRQDTSSSASYDEAIETLMGMAA</sequence>
<dbReference type="RefSeq" id="WP_107139687.1">
    <property type="nucleotide sequence ID" value="NZ_CP028324.1"/>
</dbReference>
<evidence type="ECO:0000256" key="7">
    <source>
        <dbReference type="ARBA" id="ARBA00022967"/>
    </source>
</evidence>
<dbReference type="GO" id="GO:0030257">
    <property type="term" value="C:type III protein secretion system complex"/>
    <property type="evidence" value="ECO:0007669"/>
    <property type="project" value="InterPro"/>
</dbReference>
<keyword evidence="2" id="KW-0813">Transport</keyword>
<dbReference type="InterPro" id="IPR050053">
    <property type="entry name" value="ATPase_alpha/beta_chains"/>
</dbReference>
<dbReference type="Pfam" id="PF18269">
    <property type="entry name" value="T3SS_ATPase_C"/>
    <property type="match status" value="1"/>
</dbReference>
<dbReference type="NCBIfam" id="TIGR01026">
    <property type="entry name" value="fliI_yscN"/>
    <property type="match status" value="1"/>
</dbReference>
<dbReference type="GO" id="GO:0005737">
    <property type="term" value="C:cytoplasm"/>
    <property type="evidence" value="ECO:0007669"/>
    <property type="project" value="UniProtKB-SubCell"/>
</dbReference>
<accession>A0A2R4C3Z3</accession>
<keyword evidence="9" id="KW-0066">ATP synthesis</keyword>
<keyword evidence="13" id="KW-1185">Reference proteome</keyword>
<dbReference type="CDD" id="cd01136">
    <property type="entry name" value="ATPase_flagellum-secretory_path_III"/>
    <property type="match status" value="1"/>
</dbReference>
<gene>
    <name evidence="12" type="primary">fliI</name>
    <name evidence="12" type="ORF">C9I28_00390</name>
</gene>
<evidence type="ECO:0000256" key="10">
    <source>
        <dbReference type="ARBA" id="ARBA00034006"/>
    </source>
</evidence>
<keyword evidence="5" id="KW-0067">ATP-binding</keyword>
<evidence type="ECO:0000256" key="4">
    <source>
        <dbReference type="ARBA" id="ARBA00022741"/>
    </source>
</evidence>
<dbReference type="Gene3D" id="3.40.50.12240">
    <property type="match status" value="1"/>
</dbReference>
<dbReference type="GO" id="GO:0008564">
    <property type="term" value="F:protein-exporting ATPase activity"/>
    <property type="evidence" value="ECO:0007669"/>
    <property type="project" value="UniProtKB-EC"/>
</dbReference>
<evidence type="ECO:0000313" key="12">
    <source>
        <dbReference type="EMBL" id="AVR94336.1"/>
    </source>
</evidence>
<dbReference type="CDD" id="cd18117">
    <property type="entry name" value="ATP-synt_flagellum-secretory_path_III_N"/>
    <property type="match status" value="1"/>
</dbReference>
<evidence type="ECO:0000256" key="8">
    <source>
        <dbReference type="ARBA" id="ARBA00023136"/>
    </source>
</evidence>
<dbReference type="PANTHER" id="PTHR15184:SF9">
    <property type="entry name" value="SPI-1 TYPE 3 SECRETION SYSTEM ATPASE"/>
    <property type="match status" value="1"/>
</dbReference>
<feature type="domain" description="AAA+ ATPase" evidence="11">
    <location>
        <begin position="176"/>
        <end position="357"/>
    </location>
</feature>
<dbReference type="InterPro" id="IPR004100">
    <property type="entry name" value="ATPase_F1/V1/A1_a/bsu_N"/>
</dbReference>
<dbReference type="InterPro" id="IPR000194">
    <property type="entry name" value="ATPase_F1/V1/A1_a/bsu_nucl-bd"/>
</dbReference>
<dbReference type="InterPro" id="IPR020003">
    <property type="entry name" value="ATPase_a/bsu_AS"/>
</dbReference>
<comment type="catalytic activity">
    <reaction evidence="10">
        <text>ATP + H2O + cellular proteinSide 1 = ADP + phosphate + cellular proteinSide 2.</text>
        <dbReference type="EC" id="7.4.2.8"/>
    </reaction>
</comment>
<dbReference type="Pfam" id="PF00006">
    <property type="entry name" value="ATP-synt_ab"/>
    <property type="match status" value="1"/>
</dbReference>
<keyword evidence="4" id="KW-0547">Nucleotide-binding</keyword>
<organism evidence="12 13">
    <name type="scientific">Pseudoduganella armeniaca</name>
    <dbReference type="NCBI Taxonomy" id="2072590"/>
    <lineage>
        <taxon>Bacteria</taxon>
        <taxon>Pseudomonadati</taxon>
        <taxon>Pseudomonadota</taxon>
        <taxon>Betaproteobacteria</taxon>
        <taxon>Burkholderiales</taxon>
        <taxon>Oxalobacteraceae</taxon>
        <taxon>Telluria group</taxon>
        <taxon>Pseudoduganella</taxon>
    </lineage>
</organism>
<evidence type="ECO:0000256" key="9">
    <source>
        <dbReference type="ARBA" id="ARBA00023196"/>
    </source>
</evidence>
<keyword evidence="6" id="KW-0653">Protein transport</keyword>
<dbReference type="SUPFAM" id="SSF52540">
    <property type="entry name" value="P-loop containing nucleoside triphosphate hydrolases"/>
    <property type="match status" value="1"/>
</dbReference>
<dbReference type="InterPro" id="IPR040627">
    <property type="entry name" value="T3SS_ATPase_C"/>
</dbReference>
<dbReference type="OrthoDB" id="9803053at2"/>
<evidence type="ECO:0000259" key="11">
    <source>
        <dbReference type="SMART" id="SM00382"/>
    </source>
</evidence>
<name>A0A2R4C3Z3_9BURK</name>
<dbReference type="GO" id="GO:0045259">
    <property type="term" value="C:proton-transporting ATP synthase complex"/>
    <property type="evidence" value="ECO:0007669"/>
    <property type="project" value="UniProtKB-KW"/>
</dbReference>
<dbReference type="GO" id="GO:0016887">
    <property type="term" value="F:ATP hydrolysis activity"/>
    <property type="evidence" value="ECO:0007669"/>
    <property type="project" value="InterPro"/>
</dbReference>